<keyword evidence="1" id="KW-0805">Transcription regulation</keyword>
<evidence type="ECO:0000256" key="1">
    <source>
        <dbReference type="ARBA" id="ARBA00023015"/>
    </source>
</evidence>
<protein>
    <submittedName>
        <fullName evidence="5">Transcriptional regulator, AraC family</fullName>
    </submittedName>
</protein>
<evidence type="ECO:0000256" key="2">
    <source>
        <dbReference type="ARBA" id="ARBA00023125"/>
    </source>
</evidence>
<dbReference type="EMBL" id="CM001403">
    <property type="protein sequence ID" value="EHQ29646.1"/>
    <property type="molecule type" value="Genomic_DNA"/>
</dbReference>
<dbReference type="RefSeq" id="WP_008510957.1">
    <property type="nucleotide sequence ID" value="NZ_CM001403.1"/>
</dbReference>
<keyword evidence="2" id="KW-0238">DNA-binding</keyword>
<evidence type="ECO:0000256" key="3">
    <source>
        <dbReference type="ARBA" id="ARBA00023163"/>
    </source>
</evidence>
<dbReference type="GO" id="GO:0043565">
    <property type="term" value="F:sequence-specific DNA binding"/>
    <property type="evidence" value="ECO:0007669"/>
    <property type="project" value="InterPro"/>
</dbReference>
<dbReference type="Proteomes" id="UP000002774">
    <property type="component" value="Chromosome"/>
</dbReference>
<dbReference type="OrthoDB" id="323290at2"/>
<dbReference type="GO" id="GO:0003700">
    <property type="term" value="F:DNA-binding transcription factor activity"/>
    <property type="evidence" value="ECO:0007669"/>
    <property type="project" value="InterPro"/>
</dbReference>
<dbReference type="Gene3D" id="1.10.10.60">
    <property type="entry name" value="Homeodomain-like"/>
    <property type="match status" value="1"/>
</dbReference>
<dbReference type="InterPro" id="IPR050204">
    <property type="entry name" value="AraC_XylS_family_regulators"/>
</dbReference>
<evidence type="ECO:0000259" key="4">
    <source>
        <dbReference type="PROSITE" id="PS01124"/>
    </source>
</evidence>
<dbReference type="SMART" id="SM00342">
    <property type="entry name" value="HTH_ARAC"/>
    <property type="match status" value="1"/>
</dbReference>
<dbReference type="AlphaFoldDB" id="H1Y111"/>
<reference evidence="5" key="1">
    <citation type="submission" date="2011-09" db="EMBL/GenBank/DDBJ databases">
        <title>The permanent draft genome of Mucilaginibacter paludis DSM 18603.</title>
        <authorList>
            <consortium name="US DOE Joint Genome Institute (JGI-PGF)"/>
            <person name="Lucas S."/>
            <person name="Han J."/>
            <person name="Lapidus A."/>
            <person name="Bruce D."/>
            <person name="Goodwin L."/>
            <person name="Pitluck S."/>
            <person name="Peters L."/>
            <person name="Kyrpides N."/>
            <person name="Mavromatis K."/>
            <person name="Ivanova N."/>
            <person name="Mikhailova N."/>
            <person name="Held B."/>
            <person name="Detter J.C."/>
            <person name="Tapia R."/>
            <person name="Han C."/>
            <person name="Land M."/>
            <person name="Hauser L."/>
            <person name="Markowitz V."/>
            <person name="Cheng J.-F."/>
            <person name="Hugenholtz P."/>
            <person name="Woyke T."/>
            <person name="Wu D."/>
            <person name="Tindall B."/>
            <person name="Brambilla E."/>
            <person name="Klenk H.-P."/>
            <person name="Eisen J.A."/>
        </authorList>
    </citation>
    <scope>NUCLEOTIDE SEQUENCE [LARGE SCALE GENOMIC DNA]</scope>
    <source>
        <strain evidence="5">DSM 18603</strain>
    </source>
</reference>
<proteinExistence type="predicted"/>
<sequence>MEFFRIEPHPQLKRLIECYWAVIDSSTTVNCQKIVPDGFTEIIFHFADPYRTDIGGTWCNQAQSLLAGQLKRYFHLQNTGTSGMVAVKFKPQALAQLFGLDMSHLTGKIIDLESFDSMALARLKTVTLPFTGEADLKAKLDLFFLEYQELPVNPIEMALDLIFMNNGRVTVADMVRIAGINERKLERLFKKQVGLSPKYYARIIRFNYIFQLIRLKEVTWNEIVYRAGYYDQPHFIRDFKAFTGEDPSAYYFDKEDLANFFLKK</sequence>
<dbReference type="PROSITE" id="PS01124">
    <property type="entry name" value="HTH_ARAC_FAMILY_2"/>
    <property type="match status" value="1"/>
</dbReference>
<accession>H1Y111</accession>
<gene>
    <name evidence="5" type="ORF">Mucpa_5577</name>
</gene>
<dbReference type="Pfam" id="PF20240">
    <property type="entry name" value="DUF6597"/>
    <property type="match status" value="1"/>
</dbReference>
<dbReference type="InterPro" id="IPR009057">
    <property type="entry name" value="Homeodomain-like_sf"/>
</dbReference>
<dbReference type="InterPro" id="IPR018060">
    <property type="entry name" value="HTH_AraC"/>
</dbReference>
<name>H1Y111_9SPHI</name>
<dbReference type="STRING" id="714943.Mucpa_5577"/>
<dbReference type="eggNOG" id="COG2169">
    <property type="taxonomic scope" value="Bacteria"/>
</dbReference>
<dbReference type="PANTHER" id="PTHR46796:SF13">
    <property type="entry name" value="HTH-TYPE TRANSCRIPTIONAL ACTIVATOR RHAS"/>
    <property type="match status" value="1"/>
</dbReference>
<dbReference type="Pfam" id="PF12833">
    <property type="entry name" value="HTH_18"/>
    <property type="match status" value="1"/>
</dbReference>
<keyword evidence="3" id="KW-0804">Transcription</keyword>
<evidence type="ECO:0000313" key="6">
    <source>
        <dbReference type="Proteomes" id="UP000002774"/>
    </source>
</evidence>
<feature type="domain" description="HTH araC/xylS-type" evidence="4">
    <location>
        <begin position="156"/>
        <end position="253"/>
    </location>
</feature>
<dbReference type="HOGENOM" id="CLU_066193_1_0_10"/>
<organism evidence="5 6">
    <name type="scientific">Mucilaginibacter paludis DSM 18603</name>
    <dbReference type="NCBI Taxonomy" id="714943"/>
    <lineage>
        <taxon>Bacteria</taxon>
        <taxon>Pseudomonadati</taxon>
        <taxon>Bacteroidota</taxon>
        <taxon>Sphingobacteriia</taxon>
        <taxon>Sphingobacteriales</taxon>
        <taxon>Sphingobacteriaceae</taxon>
        <taxon>Mucilaginibacter</taxon>
    </lineage>
</organism>
<dbReference type="InterPro" id="IPR046532">
    <property type="entry name" value="DUF6597"/>
</dbReference>
<evidence type="ECO:0000313" key="5">
    <source>
        <dbReference type="EMBL" id="EHQ29646.1"/>
    </source>
</evidence>
<dbReference type="PANTHER" id="PTHR46796">
    <property type="entry name" value="HTH-TYPE TRANSCRIPTIONAL ACTIVATOR RHAS-RELATED"/>
    <property type="match status" value="1"/>
</dbReference>
<dbReference type="SUPFAM" id="SSF46689">
    <property type="entry name" value="Homeodomain-like"/>
    <property type="match status" value="1"/>
</dbReference>
<keyword evidence="6" id="KW-1185">Reference proteome</keyword>